<feature type="non-terminal residue" evidence="1">
    <location>
        <position position="102"/>
    </location>
</feature>
<feature type="non-terminal residue" evidence="1">
    <location>
        <position position="1"/>
    </location>
</feature>
<comment type="caution">
    <text evidence="1">The sequence shown here is derived from an EMBL/GenBank/DDBJ whole genome shotgun (WGS) entry which is preliminary data.</text>
</comment>
<proteinExistence type="predicted"/>
<dbReference type="Proteomes" id="UP000789920">
    <property type="component" value="Unassembled WGS sequence"/>
</dbReference>
<organism evidence="1 2">
    <name type="scientific">Racocetra persica</name>
    <dbReference type="NCBI Taxonomy" id="160502"/>
    <lineage>
        <taxon>Eukaryota</taxon>
        <taxon>Fungi</taxon>
        <taxon>Fungi incertae sedis</taxon>
        <taxon>Mucoromycota</taxon>
        <taxon>Glomeromycotina</taxon>
        <taxon>Glomeromycetes</taxon>
        <taxon>Diversisporales</taxon>
        <taxon>Gigasporaceae</taxon>
        <taxon>Racocetra</taxon>
    </lineage>
</organism>
<keyword evidence="2" id="KW-1185">Reference proteome</keyword>
<gene>
    <name evidence="1" type="ORF">RPERSI_LOCUS19134</name>
</gene>
<reference evidence="1" key="1">
    <citation type="submission" date="2021-06" db="EMBL/GenBank/DDBJ databases">
        <authorList>
            <person name="Kallberg Y."/>
            <person name="Tangrot J."/>
            <person name="Rosling A."/>
        </authorList>
    </citation>
    <scope>NUCLEOTIDE SEQUENCE</scope>
    <source>
        <strain evidence="1">MA461A</strain>
    </source>
</reference>
<evidence type="ECO:0000313" key="2">
    <source>
        <dbReference type="Proteomes" id="UP000789920"/>
    </source>
</evidence>
<name>A0ACA9RFQ2_9GLOM</name>
<accession>A0ACA9RFQ2</accession>
<protein>
    <submittedName>
        <fullName evidence="1">37126_t:CDS:1</fullName>
    </submittedName>
</protein>
<evidence type="ECO:0000313" key="1">
    <source>
        <dbReference type="EMBL" id="CAG8790906.1"/>
    </source>
</evidence>
<dbReference type="EMBL" id="CAJVQC010051887">
    <property type="protein sequence ID" value="CAG8790906.1"/>
    <property type="molecule type" value="Genomic_DNA"/>
</dbReference>
<sequence length="102" mass="11795">FNKPGGFDESDKYNEKLQIISEFMAADTRIPEISVNLKEYSDTLYRYASKFINTREIAQQYKKRNSKLDIYGSFPIASAEIPHTGAFIVRRVTIQELIIKVD</sequence>